<gene>
    <name evidence="9" type="ORF">Air01nite_41260</name>
</gene>
<keyword evidence="5 7" id="KW-1133">Transmembrane helix</keyword>
<keyword evidence="6 7" id="KW-0472">Membrane</keyword>
<evidence type="ECO:0000256" key="5">
    <source>
        <dbReference type="ARBA" id="ARBA00022989"/>
    </source>
</evidence>
<dbReference type="Gene3D" id="1.20.1720.10">
    <property type="entry name" value="Multidrug resistance protein D"/>
    <property type="match status" value="1"/>
</dbReference>
<protein>
    <submittedName>
        <fullName evidence="9">MFS transporter</fullName>
    </submittedName>
</protein>
<evidence type="ECO:0000256" key="6">
    <source>
        <dbReference type="ARBA" id="ARBA00023136"/>
    </source>
</evidence>
<keyword evidence="2" id="KW-0813">Transport</keyword>
<dbReference type="CDD" id="cd17321">
    <property type="entry name" value="MFS_MMR_MDR_like"/>
    <property type="match status" value="1"/>
</dbReference>
<feature type="transmembrane region" description="Helical" evidence="7">
    <location>
        <begin position="410"/>
        <end position="431"/>
    </location>
</feature>
<reference evidence="9 10" key="1">
    <citation type="submission" date="2021-01" db="EMBL/GenBank/DDBJ databases">
        <title>Whole genome shotgun sequence of Asanoa iriomotensis NBRC 100142.</title>
        <authorList>
            <person name="Komaki H."/>
            <person name="Tamura T."/>
        </authorList>
    </citation>
    <scope>NUCLEOTIDE SEQUENCE [LARGE SCALE GENOMIC DNA]</scope>
    <source>
        <strain evidence="9 10">NBRC 100142</strain>
    </source>
</reference>
<dbReference type="Gene3D" id="1.20.1250.20">
    <property type="entry name" value="MFS general substrate transporter like domains"/>
    <property type="match status" value="1"/>
</dbReference>
<evidence type="ECO:0000256" key="2">
    <source>
        <dbReference type="ARBA" id="ARBA00022448"/>
    </source>
</evidence>
<dbReference type="RefSeq" id="WP_203704370.1">
    <property type="nucleotide sequence ID" value="NZ_BAAALU010000015.1"/>
</dbReference>
<feature type="transmembrane region" description="Helical" evidence="7">
    <location>
        <begin position="305"/>
        <end position="324"/>
    </location>
</feature>
<organism evidence="9 10">
    <name type="scientific">Asanoa iriomotensis</name>
    <dbReference type="NCBI Taxonomy" id="234613"/>
    <lineage>
        <taxon>Bacteria</taxon>
        <taxon>Bacillati</taxon>
        <taxon>Actinomycetota</taxon>
        <taxon>Actinomycetes</taxon>
        <taxon>Micromonosporales</taxon>
        <taxon>Micromonosporaceae</taxon>
        <taxon>Asanoa</taxon>
    </lineage>
</organism>
<feature type="transmembrane region" description="Helical" evidence="7">
    <location>
        <begin position="443"/>
        <end position="462"/>
    </location>
</feature>
<proteinExistence type="predicted"/>
<name>A0ABQ4C6H1_9ACTN</name>
<dbReference type="Proteomes" id="UP000624325">
    <property type="component" value="Unassembled WGS sequence"/>
</dbReference>
<evidence type="ECO:0000256" key="4">
    <source>
        <dbReference type="ARBA" id="ARBA00022692"/>
    </source>
</evidence>
<dbReference type="InterPro" id="IPR036259">
    <property type="entry name" value="MFS_trans_sf"/>
</dbReference>
<feature type="transmembrane region" description="Helical" evidence="7">
    <location>
        <begin position="203"/>
        <end position="223"/>
    </location>
</feature>
<feature type="transmembrane region" description="Helical" evidence="7">
    <location>
        <begin position="112"/>
        <end position="130"/>
    </location>
</feature>
<dbReference type="NCBIfam" id="TIGR00711">
    <property type="entry name" value="efflux_EmrB"/>
    <property type="match status" value="1"/>
</dbReference>
<dbReference type="InterPro" id="IPR004638">
    <property type="entry name" value="EmrB-like"/>
</dbReference>
<evidence type="ECO:0000313" key="9">
    <source>
        <dbReference type="EMBL" id="GIF58031.1"/>
    </source>
</evidence>
<dbReference type="InterPro" id="IPR011701">
    <property type="entry name" value="MFS"/>
</dbReference>
<keyword evidence="3" id="KW-1003">Cell membrane</keyword>
<evidence type="ECO:0000256" key="1">
    <source>
        <dbReference type="ARBA" id="ARBA00004651"/>
    </source>
</evidence>
<feature type="transmembrane region" description="Helical" evidence="7">
    <location>
        <begin position="17"/>
        <end position="39"/>
    </location>
</feature>
<keyword evidence="4 7" id="KW-0812">Transmembrane</keyword>
<feature type="transmembrane region" description="Helical" evidence="7">
    <location>
        <begin position="366"/>
        <end position="389"/>
    </location>
</feature>
<dbReference type="PANTHER" id="PTHR42718">
    <property type="entry name" value="MAJOR FACILITATOR SUPERFAMILY MULTIDRUG TRANSPORTER MFSC"/>
    <property type="match status" value="1"/>
</dbReference>
<evidence type="ECO:0000256" key="7">
    <source>
        <dbReference type="SAM" id="Phobius"/>
    </source>
</evidence>
<feature type="domain" description="Major facilitator superfamily (MFS) profile" evidence="8">
    <location>
        <begin position="17"/>
        <end position="466"/>
    </location>
</feature>
<comment type="subcellular location">
    <subcellularLocation>
        <location evidence="1">Cell membrane</location>
        <topology evidence="1">Multi-pass membrane protein</topology>
    </subcellularLocation>
</comment>
<comment type="caution">
    <text evidence="9">The sequence shown here is derived from an EMBL/GenBank/DDBJ whole genome shotgun (WGS) entry which is preliminary data.</text>
</comment>
<feature type="transmembrane region" description="Helical" evidence="7">
    <location>
        <begin position="336"/>
        <end position="354"/>
    </location>
</feature>
<evidence type="ECO:0000313" key="10">
    <source>
        <dbReference type="Proteomes" id="UP000624325"/>
    </source>
</evidence>
<dbReference type="PROSITE" id="PS50850">
    <property type="entry name" value="MFS"/>
    <property type="match status" value="1"/>
</dbReference>
<evidence type="ECO:0000256" key="3">
    <source>
        <dbReference type="ARBA" id="ARBA00022475"/>
    </source>
</evidence>
<accession>A0ABQ4C6H1</accession>
<feature type="transmembrane region" description="Helical" evidence="7">
    <location>
        <begin position="142"/>
        <end position="164"/>
    </location>
</feature>
<feature type="transmembrane region" description="Helical" evidence="7">
    <location>
        <begin position="273"/>
        <end position="293"/>
    </location>
</feature>
<dbReference type="InterPro" id="IPR020846">
    <property type="entry name" value="MFS_dom"/>
</dbReference>
<dbReference type="EMBL" id="BONC01000029">
    <property type="protein sequence ID" value="GIF58031.1"/>
    <property type="molecule type" value="Genomic_DNA"/>
</dbReference>
<feature type="transmembrane region" description="Helical" evidence="7">
    <location>
        <begin position="83"/>
        <end position="106"/>
    </location>
</feature>
<evidence type="ECO:0000259" key="8">
    <source>
        <dbReference type="PROSITE" id="PS50850"/>
    </source>
</evidence>
<dbReference type="Pfam" id="PF07690">
    <property type="entry name" value="MFS_1"/>
    <property type="match status" value="1"/>
</dbReference>
<sequence>MTTPTPLRLKSSAGRGVLFATILASGMAFLDGTIVNVALPHIGADLNSSVAGLQWTVNGYLLTLAAFVLLGGSLGDRVGRRKIFILGIVWFTVASLLCAISPTIGMLIGARFLQGAGAALLTPGSLAIIQASFQADERGKTIGLWSGFSGISTALGPFVGGFLIDALSWRWAFLINLPLGVVAVLAALRWVPESRAPKEATRFDVSGAALAALALAGITYALIESPNRGWGSPLVIGALGIGVASAVGFVLVERHKGDAAMTPPALFRSRVFSILNIYTVVVYAALSGQSFFVAVTLQNVAGYDAFQTGLATLPATVLMLLLSARSGDLATRIGPRWQLAVGPIVAAVGVLLLRRIGPHANYLTDVLPGVLLFGLGLVTLVAPLTTAVLGAVEMRHSGIASGVNNAAARAGALVAIAALPLLVGLTGAAYEVPAQLTASFREAMLWCAGLMVAGSGLAVVFCGRLPKIAWHRAVTTMTTASHSVHPVRETTSEPTS</sequence>
<feature type="transmembrane region" description="Helical" evidence="7">
    <location>
        <begin position="229"/>
        <end position="252"/>
    </location>
</feature>
<keyword evidence="10" id="KW-1185">Reference proteome</keyword>
<dbReference type="SUPFAM" id="SSF103473">
    <property type="entry name" value="MFS general substrate transporter"/>
    <property type="match status" value="1"/>
</dbReference>
<feature type="transmembrane region" description="Helical" evidence="7">
    <location>
        <begin position="170"/>
        <end position="191"/>
    </location>
</feature>
<dbReference type="PANTHER" id="PTHR42718:SF42">
    <property type="entry name" value="EXPORT PROTEIN"/>
    <property type="match status" value="1"/>
</dbReference>
<feature type="transmembrane region" description="Helical" evidence="7">
    <location>
        <begin position="51"/>
        <end position="71"/>
    </location>
</feature>